<sequence>VQCRRSEHRFLPSVRLPSLFLCHSSVVQRLPGLVLLPRCRASIPDNIRHTFSSHILAMARIHRDFDLEWLTPAMFTSCDPSTLWVWNLAKIFEIVNTPACARDLLIFFGS</sequence>
<comment type="caution">
    <text evidence="1">The sequence shown here is derived from an EMBL/GenBank/DDBJ whole genome shotgun (WGS) entry which is preliminary data.</text>
</comment>
<feature type="non-terminal residue" evidence="1">
    <location>
        <position position="110"/>
    </location>
</feature>
<keyword evidence="2" id="KW-1185">Reference proteome</keyword>
<reference evidence="1" key="1">
    <citation type="submission" date="2023-03" db="EMBL/GenBank/DDBJ databases">
        <title>Massive genome expansion in bonnet fungi (Mycena s.s.) driven by repeated elements and novel gene families across ecological guilds.</title>
        <authorList>
            <consortium name="Lawrence Berkeley National Laboratory"/>
            <person name="Harder C.B."/>
            <person name="Miyauchi S."/>
            <person name="Viragh M."/>
            <person name="Kuo A."/>
            <person name="Thoen E."/>
            <person name="Andreopoulos B."/>
            <person name="Lu D."/>
            <person name="Skrede I."/>
            <person name="Drula E."/>
            <person name="Henrissat B."/>
            <person name="Morin E."/>
            <person name="Kohler A."/>
            <person name="Barry K."/>
            <person name="LaButti K."/>
            <person name="Morin E."/>
            <person name="Salamov A."/>
            <person name="Lipzen A."/>
            <person name="Mereny Z."/>
            <person name="Hegedus B."/>
            <person name="Baldrian P."/>
            <person name="Stursova M."/>
            <person name="Weitz H."/>
            <person name="Taylor A."/>
            <person name="Grigoriev I.V."/>
            <person name="Nagy L.G."/>
            <person name="Martin F."/>
            <person name="Kauserud H."/>
        </authorList>
    </citation>
    <scope>NUCLEOTIDE SEQUENCE</scope>
    <source>
        <strain evidence="1">CBHHK067</strain>
    </source>
</reference>
<dbReference type="Proteomes" id="UP001221757">
    <property type="component" value="Unassembled WGS sequence"/>
</dbReference>
<dbReference type="AlphaFoldDB" id="A0AAD7D480"/>
<organism evidence="1 2">
    <name type="scientific">Mycena rosella</name>
    <name type="common">Pink bonnet</name>
    <name type="synonym">Agaricus rosellus</name>
    <dbReference type="NCBI Taxonomy" id="1033263"/>
    <lineage>
        <taxon>Eukaryota</taxon>
        <taxon>Fungi</taxon>
        <taxon>Dikarya</taxon>
        <taxon>Basidiomycota</taxon>
        <taxon>Agaricomycotina</taxon>
        <taxon>Agaricomycetes</taxon>
        <taxon>Agaricomycetidae</taxon>
        <taxon>Agaricales</taxon>
        <taxon>Marasmiineae</taxon>
        <taxon>Mycenaceae</taxon>
        <taxon>Mycena</taxon>
    </lineage>
</organism>
<dbReference type="EMBL" id="JARKIE010000137">
    <property type="protein sequence ID" value="KAJ7677549.1"/>
    <property type="molecule type" value="Genomic_DNA"/>
</dbReference>
<proteinExistence type="predicted"/>
<protein>
    <submittedName>
        <fullName evidence="1">Uncharacterized protein</fullName>
    </submittedName>
</protein>
<accession>A0AAD7D480</accession>
<evidence type="ECO:0000313" key="1">
    <source>
        <dbReference type="EMBL" id="KAJ7677549.1"/>
    </source>
</evidence>
<gene>
    <name evidence="1" type="ORF">B0H17DRAFT_1079068</name>
</gene>
<name>A0AAD7D480_MYCRO</name>
<evidence type="ECO:0000313" key="2">
    <source>
        <dbReference type="Proteomes" id="UP001221757"/>
    </source>
</evidence>